<protein>
    <recommendedName>
        <fullName evidence="3">Pentapeptide repeat-containing protein</fullName>
    </recommendedName>
</protein>
<comment type="caution">
    <text evidence="1">The sequence shown here is derived from an EMBL/GenBank/DDBJ whole genome shotgun (WGS) entry which is preliminary data.</text>
</comment>
<dbReference type="EMBL" id="JAAWWB010000016">
    <property type="protein sequence ID" value="KAG6763701.1"/>
    <property type="molecule type" value="Genomic_DNA"/>
</dbReference>
<proteinExistence type="predicted"/>
<evidence type="ECO:0000313" key="2">
    <source>
        <dbReference type="Proteomes" id="UP000886885"/>
    </source>
</evidence>
<dbReference type="OrthoDB" id="9989223at2759"/>
<reference evidence="1" key="1">
    <citation type="journal article" date="2020" name="bioRxiv">
        <title>Hybrid origin of Populus tomentosa Carr. identified through genome sequencing and phylogenomic analysis.</title>
        <authorList>
            <person name="An X."/>
            <person name="Gao K."/>
            <person name="Chen Z."/>
            <person name="Li J."/>
            <person name="Yang X."/>
            <person name="Yang X."/>
            <person name="Zhou J."/>
            <person name="Guo T."/>
            <person name="Zhao T."/>
            <person name="Huang S."/>
            <person name="Miao D."/>
            <person name="Khan W.U."/>
            <person name="Rao P."/>
            <person name="Ye M."/>
            <person name="Lei B."/>
            <person name="Liao W."/>
            <person name="Wang J."/>
            <person name="Ji L."/>
            <person name="Li Y."/>
            <person name="Guo B."/>
            <person name="Mustafa N.S."/>
            <person name="Li S."/>
            <person name="Yun Q."/>
            <person name="Keller S.R."/>
            <person name="Mao J."/>
            <person name="Zhang R."/>
            <person name="Strauss S.H."/>
        </authorList>
    </citation>
    <scope>NUCLEOTIDE SEQUENCE</scope>
    <source>
        <strain evidence="1">GM15</strain>
        <tissue evidence="1">Leaf</tissue>
    </source>
</reference>
<gene>
    <name evidence="1" type="ORF">POTOM_031137</name>
</gene>
<dbReference type="Pfam" id="PF00805">
    <property type="entry name" value="Pentapeptide"/>
    <property type="match status" value="1"/>
</dbReference>
<dbReference type="PANTHER" id="PTHR47200:SF2">
    <property type="entry name" value="THYLAKOID LUMENAL 15 KDA PROTEIN 1, CHLOROPLASTIC"/>
    <property type="match status" value="1"/>
</dbReference>
<dbReference type="InterPro" id="IPR001646">
    <property type="entry name" value="5peptide_repeat"/>
</dbReference>
<dbReference type="GO" id="GO:0009534">
    <property type="term" value="C:chloroplast thylakoid"/>
    <property type="evidence" value="ECO:0007669"/>
    <property type="project" value="TreeGrafter"/>
</dbReference>
<dbReference type="AlphaFoldDB" id="A0A8X8CI90"/>
<dbReference type="Proteomes" id="UP000886885">
    <property type="component" value="Chromosome 8D"/>
</dbReference>
<dbReference type="PANTHER" id="PTHR47200">
    <property type="entry name" value="THYLAKOID LUMENAL 15 KDA PROTEIN 1, CHLOROPLASTIC"/>
    <property type="match status" value="1"/>
</dbReference>
<organism evidence="1 2">
    <name type="scientific">Populus tomentosa</name>
    <name type="common">Chinese white poplar</name>
    <dbReference type="NCBI Taxonomy" id="118781"/>
    <lineage>
        <taxon>Eukaryota</taxon>
        <taxon>Viridiplantae</taxon>
        <taxon>Streptophyta</taxon>
        <taxon>Embryophyta</taxon>
        <taxon>Tracheophyta</taxon>
        <taxon>Spermatophyta</taxon>
        <taxon>Magnoliopsida</taxon>
        <taxon>eudicotyledons</taxon>
        <taxon>Gunneridae</taxon>
        <taxon>Pentapetalae</taxon>
        <taxon>rosids</taxon>
        <taxon>fabids</taxon>
        <taxon>Malpighiales</taxon>
        <taxon>Salicaceae</taxon>
        <taxon>Saliceae</taxon>
        <taxon>Populus</taxon>
    </lineage>
</organism>
<evidence type="ECO:0000313" key="1">
    <source>
        <dbReference type="EMBL" id="KAG6763701.1"/>
    </source>
</evidence>
<name>A0A8X8CI90_POPTO</name>
<sequence>MKPNMQKILPFLKGLGKQTPVWKKRTSSLMYTGVPGGFCLVGVRGVKCKRRESLVASGNTSLSTSPDKESNAKARNRARLPIVITPEDILTSNPIILVIHIHQSEQNKVEHGLAFLAEITRSKKEMALLNVILCTKIPPKPHLSLTKPPLSIPHLPSLSFSLCDKPQALIPNKQLVEDFAKTGFLAILSASLFFTDPALAFKGGGPYGSEVTRGQDLTGKDFSGRTLIKQDFKTSILRQANFKGAKLLGASFFDADLTGADLSDADLRSADFSLANVTKANLSNANLEGALATGNTSFRGSNITGADFTDVPLREDQREYLCKFADGLSDSLIKQMSIVMIPTLLLALFMPRPGLCNYARQGSWCSNDKLNVKMALPNSINLHTSPSLPRVEWKPHPHEAFCIVPCQRSLQLIMLMTFRNGAGAGSYILSLGSVEILHHSTKVPSFVPDMNVSKSKLGK</sequence>
<accession>A0A8X8CI90</accession>
<keyword evidence="2" id="KW-1185">Reference proteome</keyword>
<dbReference type="InterPro" id="IPR044213">
    <property type="entry name" value="At2g44920-like"/>
</dbReference>
<evidence type="ECO:0008006" key="3">
    <source>
        <dbReference type="Google" id="ProtNLM"/>
    </source>
</evidence>